<evidence type="ECO:0008006" key="6">
    <source>
        <dbReference type="Google" id="ProtNLM"/>
    </source>
</evidence>
<keyword evidence="2" id="KW-0802">TPR repeat</keyword>
<name>A0ABX6GVR6_9MICO</name>
<accession>A0ABX6GVR6</accession>
<evidence type="ECO:0000313" key="5">
    <source>
        <dbReference type="Proteomes" id="UP000464597"/>
    </source>
</evidence>
<evidence type="ECO:0000256" key="2">
    <source>
        <dbReference type="ARBA" id="ARBA00022803"/>
    </source>
</evidence>
<dbReference type="InterPro" id="IPR011990">
    <property type="entry name" value="TPR-like_helical_dom_sf"/>
</dbReference>
<dbReference type="PANTHER" id="PTHR45586">
    <property type="entry name" value="TPR REPEAT-CONTAINING PROTEIN PA4667"/>
    <property type="match status" value="1"/>
</dbReference>
<protein>
    <recommendedName>
        <fullName evidence="6">Tetratricopeptide repeat protein</fullName>
    </recommendedName>
</protein>
<evidence type="ECO:0000256" key="3">
    <source>
        <dbReference type="SAM" id="MobiDB-lite"/>
    </source>
</evidence>
<dbReference type="PANTHER" id="PTHR45586:SF1">
    <property type="entry name" value="LIPOPOLYSACCHARIDE ASSEMBLY PROTEIN B"/>
    <property type="match status" value="1"/>
</dbReference>
<dbReference type="EMBL" id="CP047180">
    <property type="protein sequence ID" value="QHC61577.1"/>
    <property type="molecule type" value="Genomic_DNA"/>
</dbReference>
<evidence type="ECO:0000256" key="1">
    <source>
        <dbReference type="ARBA" id="ARBA00022737"/>
    </source>
</evidence>
<keyword evidence="1" id="KW-0677">Repeat</keyword>
<feature type="region of interest" description="Disordered" evidence="3">
    <location>
        <begin position="1"/>
        <end position="34"/>
    </location>
</feature>
<keyword evidence="5" id="KW-1185">Reference proteome</keyword>
<dbReference type="RefSeq" id="WP_159421910.1">
    <property type="nucleotide sequence ID" value="NZ_CP047180.1"/>
</dbReference>
<dbReference type="Gene3D" id="1.25.40.10">
    <property type="entry name" value="Tetratricopeptide repeat domain"/>
    <property type="match status" value="2"/>
</dbReference>
<sequence length="635" mass="67539">MLDDNAAISADGTSGTSRGSAAAPPPPPAPEDVASTDELFLLGLHLEERPRSGCAPEHYWEEAVWRDPGDARCRVALARSLAVAARFDEAEGHLRSAIERLTSWGVAPADGEAHHRLGELLARQGRPAEALEALSTARTTSAWRVPSGVALGRLLLAAGRLEEAEAVLREVRAIDGQHARATVLLAVVLRRGRRAQQSRALLESVLARDPLDHWARDLAGRPLDADADALLDVALEYRDAGLPDDALRLLALALAADAARRTPSERTGVVPLVHYHVALLHEREGHPDQARAARRTAQQAPLEGCRPVRLEDVEALEAADAEDTTARFLLGGWYAAVGRVEDAFAASWSAAAHDPRAWVRVAALRALGAASCTAYGDAEAGLAYLERARHLAPGDAGLLVEYDRLRVLLGHEGRLALLEENEALVLERDDLTLEYAALLVADGRAGRAQGVLLGRVFGQGEGAGSLVPEGRVLEVWDATMIALADASSPADALTFLCAALAPPACLGEERPPSAVPAGLLLRRGAARARLGDDAGATDDWEAAAGLTGDAVTAPRYDEQTVSAIRALLALGRRAEADRLTTAFSDWIDEEAAIPAAADWSRPGLLFPPEPQQQKDALLARCCEQLAALAQERRGE</sequence>
<dbReference type="Proteomes" id="UP000464597">
    <property type="component" value="Chromosome"/>
</dbReference>
<gene>
    <name evidence="4" type="ORF">GSU69_01905</name>
</gene>
<reference evidence="5" key="1">
    <citation type="submission" date="2019-12" db="EMBL/GenBank/DDBJ databases">
        <title>Complete and draft genome sequences of new strains and members of some known species of the genus Rathayibacter isolated from plants.</title>
        <authorList>
            <person name="Tarlachkov S.V."/>
            <person name="Starodumova I.P."/>
            <person name="Dorofeeva L.V."/>
            <person name="Prisyazhnaya N.V."/>
            <person name="Leyn S."/>
            <person name="Zlamal J."/>
            <person name="Elan M."/>
            <person name="Osterman A.L."/>
            <person name="Nadler S."/>
            <person name="Subbotin S.A."/>
            <person name="Evtushenko L.I."/>
        </authorList>
    </citation>
    <scope>NUCLEOTIDE SEQUENCE [LARGE SCALE GENOMIC DNA]</scope>
    <source>
        <strain evidence="5">VKM Ac-2802</strain>
    </source>
</reference>
<evidence type="ECO:0000313" key="4">
    <source>
        <dbReference type="EMBL" id="QHC61577.1"/>
    </source>
</evidence>
<organism evidence="4 5">
    <name type="scientific">Rathayibacter festucae</name>
    <dbReference type="NCBI Taxonomy" id="110937"/>
    <lineage>
        <taxon>Bacteria</taxon>
        <taxon>Bacillati</taxon>
        <taxon>Actinomycetota</taxon>
        <taxon>Actinomycetes</taxon>
        <taxon>Micrococcales</taxon>
        <taxon>Microbacteriaceae</taxon>
        <taxon>Rathayibacter</taxon>
    </lineage>
</organism>
<dbReference type="InterPro" id="IPR051012">
    <property type="entry name" value="CellSynth/LPSAsmb/PSIAsmb"/>
</dbReference>
<proteinExistence type="predicted"/>
<dbReference type="Pfam" id="PF13432">
    <property type="entry name" value="TPR_16"/>
    <property type="match status" value="1"/>
</dbReference>
<dbReference type="SUPFAM" id="SSF48452">
    <property type="entry name" value="TPR-like"/>
    <property type="match status" value="2"/>
</dbReference>
<dbReference type="Pfam" id="PF14559">
    <property type="entry name" value="TPR_19"/>
    <property type="match status" value="1"/>
</dbReference>